<proteinExistence type="predicted"/>
<keyword evidence="1" id="KW-0812">Transmembrane</keyword>
<evidence type="ECO:0000256" key="1">
    <source>
        <dbReference type="SAM" id="Phobius"/>
    </source>
</evidence>
<keyword evidence="1" id="KW-1133">Transmembrane helix</keyword>
<dbReference type="OrthoDB" id="794036at2"/>
<dbReference type="RefSeq" id="WP_157301404.1">
    <property type="nucleotide sequence ID" value="NZ_BAAAZB010000002.1"/>
</dbReference>
<reference evidence="2 3" key="1">
    <citation type="submission" date="2019-12" db="EMBL/GenBank/DDBJ databases">
        <title>The draft genomic sequence of strain Chitinophaga oryziterrae JCM 16595.</title>
        <authorList>
            <person name="Zhang X."/>
        </authorList>
    </citation>
    <scope>NUCLEOTIDE SEQUENCE [LARGE SCALE GENOMIC DNA]</scope>
    <source>
        <strain evidence="2 3">JCM 16595</strain>
    </source>
</reference>
<accession>A0A6N8JCZ8</accession>
<dbReference type="InterPro" id="IPR014562">
    <property type="entry name" value="UCP030959_TPR_rpt-cont"/>
</dbReference>
<keyword evidence="3" id="KW-1185">Reference proteome</keyword>
<dbReference type="SUPFAM" id="SSF48452">
    <property type="entry name" value="TPR-like"/>
    <property type="match status" value="1"/>
</dbReference>
<feature type="transmembrane region" description="Helical" evidence="1">
    <location>
        <begin position="31"/>
        <end position="48"/>
    </location>
</feature>
<name>A0A6N8JCZ8_9BACT</name>
<organism evidence="2 3">
    <name type="scientific">Chitinophaga oryziterrae</name>
    <dbReference type="NCBI Taxonomy" id="1031224"/>
    <lineage>
        <taxon>Bacteria</taxon>
        <taxon>Pseudomonadati</taxon>
        <taxon>Bacteroidota</taxon>
        <taxon>Chitinophagia</taxon>
        <taxon>Chitinophagales</taxon>
        <taxon>Chitinophagaceae</taxon>
        <taxon>Chitinophaga</taxon>
    </lineage>
</organism>
<comment type="caution">
    <text evidence="2">The sequence shown here is derived from an EMBL/GenBank/DDBJ whole genome shotgun (WGS) entry which is preliminary data.</text>
</comment>
<evidence type="ECO:0000313" key="3">
    <source>
        <dbReference type="Proteomes" id="UP000468388"/>
    </source>
</evidence>
<protein>
    <recommendedName>
        <fullName evidence="4">Cardiolipin synthase N-terminal domain-containing protein</fullName>
    </recommendedName>
</protein>
<gene>
    <name evidence="2" type="ORF">GO495_19575</name>
</gene>
<dbReference type="PIRSF" id="PIRSF030959">
    <property type="entry name" value="UCP030959"/>
    <property type="match status" value="1"/>
</dbReference>
<dbReference type="Pfam" id="PF13432">
    <property type="entry name" value="TPR_16"/>
    <property type="match status" value="1"/>
</dbReference>
<evidence type="ECO:0008006" key="4">
    <source>
        <dbReference type="Google" id="ProtNLM"/>
    </source>
</evidence>
<dbReference type="Proteomes" id="UP000468388">
    <property type="component" value="Unassembled WGS sequence"/>
</dbReference>
<dbReference type="InterPro" id="IPR011990">
    <property type="entry name" value="TPR-like_helical_dom_sf"/>
</dbReference>
<dbReference type="EMBL" id="WRXO01000005">
    <property type="protein sequence ID" value="MVT42804.1"/>
    <property type="molecule type" value="Genomic_DNA"/>
</dbReference>
<dbReference type="Gene3D" id="1.25.40.10">
    <property type="entry name" value="Tetratricopeptide repeat domain"/>
    <property type="match status" value="2"/>
</dbReference>
<dbReference type="AlphaFoldDB" id="A0A6N8JCZ8"/>
<sequence>MYAFWNNSYYLIILAQIFCVAHAMKKGKKDWIYIIIFLPAAGAIAYFIREILPEINRGEFTSNLQNLFLPNHNIKEWERRVRVADTVTNKLQLADAYAQQKQYAKAIALAESCRVGHHANDVGITQRLARLYFYNEQYGESIASFKKLLSSRKDQMNNQEDELLYAKALEGNMELERAEEEYKKVIRVHHSLEAMYYYGLMLKKQRRNKEAAAQFQAVRDEIELHPRYVRRMNTQWVRLSRKEMAGL</sequence>
<evidence type="ECO:0000313" key="2">
    <source>
        <dbReference type="EMBL" id="MVT42804.1"/>
    </source>
</evidence>
<keyword evidence="1" id="KW-0472">Membrane</keyword>